<accession>B2W375</accession>
<dbReference type="HOGENOM" id="CLU_3033462_0_0_1"/>
<reference evidence="3" key="1">
    <citation type="journal article" date="2013" name="G3 (Bethesda)">
        <title>Comparative genomics of a plant-pathogenic fungus, Pyrenophora tritici-repentis, reveals transduplication and the impact of repeat elements on pathogenicity and population divergence.</title>
        <authorList>
            <person name="Manning V.A."/>
            <person name="Pandelova I."/>
            <person name="Dhillon B."/>
            <person name="Wilhelm L.J."/>
            <person name="Goodwin S.B."/>
            <person name="Berlin A.M."/>
            <person name="Figueroa M."/>
            <person name="Freitag M."/>
            <person name="Hane J.K."/>
            <person name="Henrissat B."/>
            <person name="Holman W.H."/>
            <person name="Kodira C.D."/>
            <person name="Martin J."/>
            <person name="Oliver R.P."/>
            <person name="Robbertse B."/>
            <person name="Schackwitz W."/>
            <person name="Schwartz D.C."/>
            <person name="Spatafora J.W."/>
            <person name="Turgeon B.G."/>
            <person name="Yandava C."/>
            <person name="Young S."/>
            <person name="Zhou S."/>
            <person name="Zeng Q."/>
            <person name="Grigoriev I.V."/>
            <person name="Ma L.-J."/>
            <person name="Ciuffetti L.M."/>
        </authorList>
    </citation>
    <scope>NUCLEOTIDE SEQUENCE [LARGE SCALE GENOMIC DNA]</scope>
    <source>
        <strain evidence="3">Pt-1C-BFP</strain>
    </source>
</reference>
<dbReference type="InParanoid" id="B2W375"/>
<gene>
    <name evidence="2" type="ORF">PTRG_03873</name>
</gene>
<proteinExistence type="predicted"/>
<feature type="region of interest" description="Disordered" evidence="1">
    <location>
        <begin position="1"/>
        <end position="20"/>
    </location>
</feature>
<protein>
    <submittedName>
        <fullName evidence="2">Uncharacterized protein</fullName>
    </submittedName>
</protein>
<dbReference type="AlphaFoldDB" id="B2W375"/>
<name>B2W375_PYRTR</name>
<dbReference type="Proteomes" id="UP000001471">
    <property type="component" value="Unassembled WGS sequence"/>
</dbReference>
<sequence length="55" mass="6272">MESSSLLHSPEQTERRGNPKYIIGNGICRVSARLFVTAEGAQTRKSDKWRETDYT</sequence>
<evidence type="ECO:0000313" key="2">
    <source>
        <dbReference type="EMBL" id="EDU46711.1"/>
    </source>
</evidence>
<organism evidence="2 3">
    <name type="scientific">Pyrenophora tritici-repentis (strain Pt-1C-BFP)</name>
    <name type="common">Wheat tan spot fungus</name>
    <name type="synonym">Drechslera tritici-repentis</name>
    <dbReference type="NCBI Taxonomy" id="426418"/>
    <lineage>
        <taxon>Eukaryota</taxon>
        <taxon>Fungi</taxon>
        <taxon>Dikarya</taxon>
        <taxon>Ascomycota</taxon>
        <taxon>Pezizomycotina</taxon>
        <taxon>Dothideomycetes</taxon>
        <taxon>Pleosporomycetidae</taxon>
        <taxon>Pleosporales</taxon>
        <taxon>Pleosporineae</taxon>
        <taxon>Pleosporaceae</taxon>
        <taxon>Pyrenophora</taxon>
    </lineage>
</organism>
<dbReference type="EMBL" id="DS231617">
    <property type="protein sequence ID" value="EDU46711.1"/>
    <property type="molecule type" value="Genomic_DNA"/>
</dbReference>
<evidence type="ECO:0000256" key="1">
    <source>
        <dbReference type="SAM" id="MobiDB-lite"/>
    </source>
</evidence>
<evidence type="ECO:0000313" key="3">
    <source>
        <dbReference type="Proteomes" id="UP000001471"/>
    </source>
</evidence>